<keyword evidence="4" id="KW-1185">Reference proteome</keyword>
<name>A0ABS9TT19_9PSEU</name>
<dbReference type="PANTHER" id="PTHR19288:SF95">
    <property type="entry name" value="D-GLYCEROL 3-PHOSPHATE PHOSPHATASE"/>
    <property type="match status" value="1"/>
</dbReference>
<proteinExistence type="predicted"/>
<protein>
    <submittedName>
        <fullName evidence="3">HAD-IIA family hydrolase</fullName>
    </submittedName>
</protein>
<dbReference type="RefSeq" id="WP_241042509.1">
    <property type="nucleotide sequence ID" value="NZ_BAAAJF010000074.1"/>
</dbReference>
<comment type="caution">
    <text evidence="3">The sequence shown here is derived from an EMBL/GenBank/DDBJ whole genome shotgun (WGS) entry which is preliminary data.</text>
</comment>
<dbReference type="InterPro" id="IPR023214">
    <property type="entry name" value="HAD_sf"/>
</dbReference>
<dbReference type="Pfam" id="PF13242">
    <property type="entry name" value="Hydrolase_like"/>
    <property type="match status" value="1"/>
</dbReference>
<dbReference type="NCBIfam" id="TIGR01460">
    <property type="entry name" value="HAD-SF-IIA"/>
    <property type="match status" value="1"/>
</dbReference>
<dbReference type="GO" id="GO:0016787">
    <property type="term" value="F:hydrolase activity"/>
    <property type="evidence" value="ECO:0007669"/>
    <property type="project" value="UniProtKB-KW"/>
</dbReference>
<dbReference type="SUPFAM" id="SSF56784">
    <property type="entry name" value="HAD-like"/>
    <property type="match status" value="1"/>
</dbReference>
<keyword evidence="3" id="KW-0378">Hydrolase</keyword>
<dbReference type="Pfam" id="PF18407">
    <property type="entry name" value="GNAT_like"/>
    <property type="match status" value="1"/>
</dbReference>
<dbReference type="InterPro" id="IPR036412">
    <property type="entry name" value="HAD-like_sf"/>
</dbReference>
<feature type="region of interest" description="Disordered" evidence="1">
    <location>
        <begin position="344"/>
        <end position="375"/>
    </location>
</feature>
<dbReference type="Pfam" id="PF13344">
    <property type="entry name" value="Hydrolase_6"/>
    <property type="match status" value="1"/>
</dbReference>
<evidence type="ECO:0000313" key="4">
    <source>
        <dbReference type="Proteomes" id="UP001299970"/>
    </source>
</evidence>
<evidence type="ECO:0000259" key="2">
    <source>
        <dbReference type="Pfam" id="PF18407"/>
    </source>
</evidence>
<gene>
    <name evidence="3" type="ORF">MMF94_38955</name>
</gene>
<dbReference type="Proteomes" id="UP001299970">
    <property type="component" value="Unassembled WGS sequence"/>
</dbReference>
<reference evidence="3 4" key="1">
    <citation type="submission" date="2022-03" db="EMBL/GenBank/DDBJ databases">
        <title>Pseudonocardia alaer sp. nov., a novel actinomycete isolated from reed forest soil.</title>
        <authorList>
            <person name="Wang L."/>
        </authorList>
    </citation>
    <scope>NUCLEOTIDE SEQUENCE [LARGE SCALE GENOMIC DNA]</scope>
    <source>
        <strain evidence="3 4">Y-16303</strain>
    </source>
</reference>
<dbReference type="InterPro" id="IPR041065">
    <property type="entry name" value="GNAT-like"/>
</dbReference>
<evidence type="ECO:0000256" key="1">
    <source>
        <dbReference type="SAM" id="MobiDB-lite"/>
    </source>
</evidence>
<dbReference type="PANTHER" id="PTHR19288">
    <property type="entry name" value="4-NITROPHENYLPHOSPHATASE-RELATED"/>
    <property type="match status" value="1"/>
</dbReference>
<dbReference type="EMBL" id="JAKXMK010000048">
    <property type="protein sequence ID" value="MCH6171702.1"/>
    <property type="molecule type" value="Genomic_DNA"/>
</dbReference>
<organism evidence="3 4">
    <name type="scientific">Pseudonocardia alaniniphila</name>
    <dbReference type="NCBI Taxonomy" id="75291"/>
    <lineage>
        <taxon>Bacteria</taxon>
        <taxon>Bacillati</taxon>
        <taxon>Actinomycetota</taxon>
        <taxon>Actinomycetes</taxon>
        <taxon>Pseudonocardiales</taxon>
        <taxon>Pseudonocardiaceae</taxon>
        <taxon>Pseudonocardia</taxon>
    </lineage>
</organism>
<feature type="compositionally biased region" description="Low complexity" evidence="1">
    <location>
        <begin position="344"/>
        <end position="360"/>
    </location>
</feature>
<dbReference type="NCBIfam" id="TIGR01549">
    <property type="entry name" value="HAD-SF-IA-v1"/>
    <property type="match status" value="1"/>
</dbReference>
<evidence type="ECO:0000313" key="3">
    <source>
        <dbReference type="EMBL" id="MCH6171702.1"/>
    </source>
</evidence>
<dbReference type="Gene3D" id="3.40.50.1000">
    <property type="entry name" value="HAD superfamily/HAD-like"/>
    <property type="match status" value="2"/>
</dbReference>
<dbReference type="InterPro" id="IPR006439">
    <property type="entry name" value="HAD-SF_hydro_IA"/>
</dbReference>
<sequence length="375" mass="37404">MTTHTTDAADLLSRHDAVLADLDGTLYRGRGAVPGAVEAVKAALARGVPTFYVTNNASRRPSDVAAHLVELGYPADDGDVVTSSQAAAAMLAAQLPAGARVLVVGTDALAAEVVAAGLAVTERAEDAVAVVEGHSPDTGWRVLAEASVALRAGAVWVACNLDATLPTERGLLPGNGAMVSVLRVATGREPQVAGKPAPELLHTAVERTGAKSALMVGDRLDSDIEGGRAAGLPTLLVLTGVSDPAELLAAPPALRPDYVAADLGALTRTPEELAPGHRPGWDAHVTGPGRLTLTGSDGTEPLDALRTLCAVHWAAGGGAATVVADGPIAERALRALGLGTAGSGSATVGATGAAAPAARGARGDTGTDDAGAQHR</sequence>
<feature type="domain" description="GCN5-related N-acetyltransferase-like" evidence="2">
    <location>
        <begin position="278"/>
        <end position="338"/>
    </location>
</feature>
<dbReference type="InterPro" id="IPR006357">
    <property type="entry name" value="HAD-SF_hydro_IIA"/>
</dbReference>
<accession>A0ABS9TT19</accession>